<dbReference type="InterPro" id="IPR037272">
    <property type="entry name" value="SNS_sf"/>
</dbReference>
<dbReference type="PANTHER" id="PTHR11616">
    <property type="entry name" value="SODIUM/CHLORIDE DEPENDENT TRANSPORTER"/>
    <property type="match status" value="1"/>
</dbReference>
<dbReference type="Pfam" id="PF00209">
    <property type="entry name" value="SNF"/>
    <property type="match status" value="1"/>
</dbReference>
<keyword evidence="3 6" id="KW-0812">Transmembrane</keyword>
<keyword evidence="2" id="KW-0813">Transport</keyword>
<feature type="transmembrane region" description="Helical" evidence="6">
    <location>
        <begin position="62"/>
        <end position="85"/>
    </location>
</feature>
<evidence type="ECO:0000313" key="7">
    <source>
        <dbReference type="Ensembl" id="ENSEBUP00000022498.1"/>
    </source>
</evidence>
<dbReference type="InterPro" id="IPR000175">
    <property type="entry name" value="Na/ntran_symport"/>
</dbReference>
<dbReference type="GeneTree" id="ENSGT00940000154583"/>
<protein>
    <submittedName>
        <fullName evidence="7">Uncharacterized protein</fullName>
    </submittedName>
</protein>
<feature type="transmembrane region" description="Helical" evidence="6">
    <location>
        <begin position="25"/>
        <end position="46"/>
    </location>
</feature>
<comment type="subcellular location">
    <subcellularLocation>
        <location evidence="1">Membrane</location>
        <topology evidence="1">Multi-pass membrane protein</topology>
    </subcellularLocation>
</comment>
<dbReference type="PANTHER" id="PTHR11616:SF325">
    <property type="entry name" value="TRANSPORTER"/>
    <property type="match status" value="1"/>
</dbReference>
<sequence>MTGANKFYNALEDMLGFRINPWMKLCWKFFTPLLLMGTLIYFLVFLKPLSYNGYQYPQWAEGIGWCLALTSILCVPIYALLRLLLADGLFYMRLKLLLKPENDDLESWSQIRRSVPVVMTPDVQRQSVISVIDFKLTAL</sequence>
<keyword evidence="4 6" id="KW-1133">Transmembrane helix</keyword>
<organism evidence="7 8">
    <name type="scientific">Eptatretus burgeri</name>
    <name type="common">Inshore hagfish</name>
    <dbReference type="NCBI Taxonomy" id="7764"/>
    <lineage>
        <taxon>Eukaryota</taxon>
        <taxon>Metazoa</taxon>
        <taxon>Chordata</taxon>
        <taxon>Craniata</taxon>
        <taxon>Vertebrata</taxon>
        <taxon>Cyclostomata</taxon>
        <taxon>Myxini</taxon>
        <taxon>Myxiniformes</taxon>
        <taxon>Myxinidae</taxon>
        <taxon>Eptatretinae</taxon>
        <taxon>Eptatretus</taxon>
    </lineage>
</organism>
<reference evidence="7" key="1">
    <citation type="submission" date="2025-08" db="UniProtKB">
        <authorList>
            <consortium name="Ensembl"/>
        </authorList>
    </citation>
    <scope>IDENTIFICATION</scope>
</reference>
<dbReference type="AlphaFoldDB" id="A0A8C4QZE6"/>
<keyword evidence="5 6" id="KW-0472">Membrane</keyword>
<dbReference type="SUPFAM" id="SSF161070">
    <property type="entry name" value="SNF-like"/>
    <property type="match status" value="1"/>
</dbReference>
<name>A0A8C4QZE6_EPTBU</name>
<evidence type="ECO:0000256" key="4">
    <source>
        <dbReference type="ARBA" id="ARBA00022989"/>
    </source>
</evidence>
<evidence type="ECO:0000256" key="6">
    <source>
        <dbReference type="SAM" id="Phobius"/>
    </source>
</evidence>
<evidence type="ECO:0000256" key="5">
    <source>
        <dbReference type="ARBA" id="ARBA00023136"/>
    </source>
</evidence>
<evidence type="ECO:0000256" key="2">
    <source>
        <dbReference type="ARBA" id="ARBA00022448"/>
    </source>
</evidence>
<dbReference type="GO" id="GO:0005886">
    <property type="term" value="C:plasma membrane"/>
    <property type="evidence" value="ECO:0007669"/>
    <property type="project" value="TreeGrafter"/>
</dbReference>
<dbReference type="GO" id="GO:0005332">
    <property type="term" value="F:gamma-aminobutyric acid:sodium:chloride symporter activity"/>
    <property type="evidence" value="ECO:0007669"/>
    <property type="project" value="TreeGrafter"/>
</dbReference>
<proteinExistence type="predicted"/>
<accession>A0A8C4QZE6</accession>
<dbReference type="Proteomes" id="UP000694388">
    <property type="component" value="Unplaced"/>
</dbReference>
<evidence type="ECO:0000313" key="8">
    <source>
        <dbReference type="Proteomes" id="UP000694388"/>
    </source>
</evidence>
<reference evidence="7" key="2">
    <citation type="submission" date="2025-09" db="UniProtKB">
        <authorList>
            <consortium name="Ensembl"/>
        </authorList>
    </citation>
    <scope>IDENTIFICATION</scope>
</reference>
<dbReference type="Ensembl" id="ENSEBUT00000023074.1">
    <property type="protein sequence ID" value="ENSEBUP00000022498.1"/>
    <property type="gene ID" value="ENSEBUG00000013849.1"/>
</dbReference>
<dbReference type="PROSITE" id="PS50267">
    <property type="entry name" value="NA_NEUROTRAN_SYMP_3"/>
    <property type="match status" value="1"/>
</dbReference>
<evidence type="ECO:0000256" key="1">
    <source>
        <dbReference type="ARBA" id="ARBA00004141"/>
    </source>
</evidence>
<keyword evidence="8" id="KW-1185">Reference proteome</keyword>
<evidence type="ECO:0000256" key="3">
    <source>
        <dbReference type="ARBA" id="ARBA00022692"/>
    </source>
</evidence>